<dbReference type="RefSeq" id="WP_070951704.1">
    <property type="nucleotide sequence ID" value="NZ_CP050145.1"/>
</dbReference>
<dbReference type="Proteomes" id="UP000179441">
    <property type="component" value="Unassembled WGS sequence"/>
</dbReference>
<dbReference type="Gene3D" id="3.20.20.30">
    <property type="entry name" value="Luciferase-like domain"/>
    <property type="match status" value="1"/>
</dbReference>
<proteinExistence type="predicted"/>
<dbReference type="InterPro" id="IPR019923">
    <property type="entry name" value="Lucif-like_OxRdtase_MSMEG_2516"/>
</dbReference>
<reference evidence="6 7" key="1">
    <citation type="submission" date="2016-10" db="EMBL/GenBank/DDBJ databases">
        <title>Evaluation of Human, Veterinary and Environmental Mycobacterium chelonae Isolates by Core Genome Phylogenomic Analysis, Targeted Gene Comparison, and Anti-microbial Susceptibility Patterns: A Tale of Mistaken Identities.</title>
        <authorList>
            <person name="Fogelson S.B."/>
            <person name="Camus A.C."/>
            <person name="Lorenz W."/>
            <person name="Vasireddy R."/>
            <person name="Vasireddy S."/>
            <person name="Smith T."/>
            <person name="Brown-Elliott B.A."/>
            <person name="Wallace R.J.Jr."/>
            <person name="Hasan N.A."/>
            <person name="Reischl U."/>
            <person name="Sanchez S."/>
        </authorList>
    </citation>
    <scope>NUCLEOTIDE SEQUENCE [LARGE SCALE GENOMIC DNA]</scope>
    <source>
        <strain evidence="6 7">15518</strain>
    </source>
</reference>
<evidence type="ECO:0000256" key="1">
    <source>
        <dbReference type="ARBA" id="ARBA00022630"/>
    </source>
</evidence>
<keyword evidence="2" id="KW-0288">FMN</keyword>
<dbReference type="AlphaFoldDB" id="A0A1S1M6D1"/>
<dbReference type="CDD" id="cd01097">
    <property type="entry name" value="Tetrahydromethanopterin_reductase"/>
    <property type="match status" value="1"/>
</dbReference>
<protein>
    <recommendedName>
        <fullName evidence="5">Luciferase-like domain-containing protein</fullName>
    </recommendedName>
</protein>
<keyword evidence="7" id="KW-1185">Reference proteome</keyword>
<evidence type="ECO:0000256" key="4">
    <source>
        <dbReference type="ARBA" id="ARBA00023033"/>
    </source>
</evidence>
<dbReference type="EMBL" id="MLIS01000001">
    <property type="protein sequence ID" value="OHU78836.1"/>
    <property type="molecule type" value="Genomic_DNA"/>
</dbReference>
<accession>A0A1S1M6D1</accession>
<evidence type="ECO:0000259" key="5">
    <source>
        <dbReference type="Pfam" id="PF00296"/>
    </source>
</evidence>
<evidence type="ECO:0000256" key="3">
    <source>
        <dbReference type="ARBA" id="ARBA00023002"/>
    </source>
</evidence>
<dbReference type="GO" id="GO:0008726">
    <property type="term" value="F:alkanesulfonate monooxygenase activity"/>
    <property type="evidence" value="ECO:0007669"/>
    <property type="project" value="TreeGrafter"/>
</dbReference>
<evidence type="ECO:0000313" key="6">
    <source>
        <dbReference type="EMBL" id="OHU78836.1"/>
    </source>
</evidence>
<dbReference type="SUPFAM" id="SSF51679">
    <property type="entry name" value="Bacterial luciferase-like"/>
    <property type="match status" value="1"/>
</dbReference>
<dbReference type="InterPro" id="IPR036661">
    <property type="entry name" value="Luciferase-like_sf"/>
</dbReference>
<keyword evidence="4" id="KW-0503">Monooxygenase</keyword>
<name>A0A1S1M6D1_MYCCH</name>
<dbReference type="InterPro" id="IPR050172">
    <property type="entry name" value="SsuD_RutA_monooxygenase"/>
</dbReference>
<dbReference type="PANTHER" id="PTHR42847:SF4">
    <property type="entry name" value="ALKANESULFONATE MONOOXYGENASE-RELATED"/>
    <property type="match status" value="1"/>
</dbReference>
<evidence type="ECO:0000313" key="7">
    <source>
        <dbReference type="Proteomes" id="UP000179441"/>
    </source>
</evidence>
<comment type="caution">
    <text evidence="6">The sequence shown here is derived from an EMBL/GenBank/DDBJ whole genome shotgun (WGS) entry which is preliminary data.</text>
</comment>
<feature type="domain" description="Luciferase-like" evidence="5">
    <location>
        <begin position="19"/>
        <end position="217"/>
    </location>
</feature>
<dbReference type="PANTHER" id="PTHR42847">
    <property type="entry name" value="ALKANESULFONATE MONOOXYGENASE"/>
    <property type="match status" value="1"/>
</dbReference>
<organism evidence="6 7">
    <name type="scientific">Mycobacteroides chelonae</name>
    <name type="common">Mycobacterium chelonae</name>
    <dbReference type="NCBI Taxonomy" id="1774"/>
    <lineage>
        <taxon>Bacteria</taxon>
        <taxon>Bacillati</taxon>
        <taxon>Actinomycetota</taxon>
        <taxon>Actinomycetes</taxon>
        <taxon>Mycobacteriales</taxon>
        <taxon>Mycobacteriaceae</taxon>
        <taxon>Mycobacteroides</taxon>
    </lineage>
</organism>
<dbReference type="GO" id="GO:0046306">
    <property type="term" value="P:alkanesulfonate catabolic process"/>
    <property type="evidence" value="ECO:0007669"/>
    <property type="project" value="TreeGrafter"/>
</dbReference>
<evidence type="ECO:0000256" key="2">
    <source>
        <dbReference type="ARBA" id="ARBA00022643"/>
    </source>
</evidence>
<keyword evidence="3" id="KW-0560">Oxidoreductase</keyword>
<dbReference type="InterPro" id="IPR011251">
    <property type="entry name" value="Luciferase-like_dom"/>
</dbReference>
<keyword evidence="1" id="KW-0285">Flavoprotein</keyword>
<sequence>MVEKQIRFGVNINAKDSGGDALAKLKDVEAAGVDIALVSDHLGAHAPFPLLAAAAASTSTVRLGTLVLDALFYRSALLARDIAEVDLLSGGRLEVGLGAGYVKEELDLVGLPFPGPSARVDTLANIVTELRKFLCDPHHVPAPIQSPPPIMIAGAGDRILTLAAKHAEIVNLATMAIPTFDRLRDRVDFIGRQAGDRTADLELSLGTLAFSIREKPDLSYVHALFARQAPGITEKEVLNSPGVLYGSPAHVAQSIQRLRDEFGITYVTFNDPDLDDLNEVIEEVRKGR</sequence>
<dbReference type="NCBIfam" id="TIGR03621">
    <property type="entry name" value="F420_MSMEG_2516"/>
    <property type="match status" value="1"/>
</dbReference>
<gene>
    <name evidence="6" type="ORF">BKG84_10950</name>
</gene>
<dbReference type="Pfam" id="PF00296">
    <property type="entry name" value="Bac_luciferase"/>
    <property type="match status" value="1"/>
</dbReference>